<comment type="caution">
    <text evidence="6">The sequence shown here is derived from an EMBL/GenBank/DDBJ whole genome shotgun (WGS) entry which is preliminary data.</text>
</comment>
<proteinExistence type="predicted"/>
<feature type="transmembrane region" description="Helical" evidence="5">
    <location>
        <begin position="114"/>
        <end position="132"/>
    </location>
</feature>
<evidence type="ECO:0000256" key="5">
    <source>
        <dbReference type="SAM" id="Phobius"/>
    </source>
</evidence>
<accession>A0AAV4D287</accession>
<reference evidence="6 7" key="1">
    <citation type="journal article" date="2021" name="Elife">
        <title>Chloroplast acquisition without the gene transfer in kleptoplastic sea slugs, Plakobranchus ocellatus.</title>
        <authorList>
            <person name="Maeda T."/>
            <person name="Takahashi S."/>
            <person name="Yoshida T."/>
            <person name="Shimamura S."/>
            <person name="Takaki Y."/>
            <person name="Nagai Y."/>
            <person name="Toyoda A."/>
            <person name="Suzuki Y."/>
            <person name="Arimoto A."/>
            <person name="Ishii H."/>
            <person name="Satoh N."/>
            <person name="Nishiyama T."/>
            <person name="Hasebe M."/>
            <person name="Maruyama T."/>
            <person name="Minagawa J."/>
            <person name="Obokata J."/>
            <person name="Shigenobu S."/>
        </authorList>
    </citation>
    <scope>NUCLEOTIDE SEQUENCE [LARGE SCALE GENOMIC DNA]</scope>
</reference>
<dbReference type="AlphaFoldDB" id="A0AAV4D287"/>
<gene>
    <name evidence="6" type="ORF">PoB_006471600</name>
</gene>
<keyword evidence="4 5" id="KW-0472">Membrane</keyword>
<dbReference type="EMBL" id="BLXT01007309">
    <property type="protein sequence ID" value="GFO38211.1"/>
    <property type="molecule type" value="Genomic_DNA"/>
</dbReference>
<name>A0AAV4D287_9GAST</name>
<keyword evidence="6" id="KW-0675">Receptor</keyword>
<sequence length="337" mass="38394">MFRVFTAKTRNTCTDKSQSKVFAWSVVLSCLFPTAIVCTVMGVSHLTSGGRRTGYGHESCYLDSSLLKGLTTALPLGLISIANLVFFGITVIKIHNVKKLQTLDAVKKEDRKNLFIYIKLSTMTGSFWLMQILAEAVNSETLRFVAIITNGLQGTFIFLSYICNKRVLNLCLQKTRLQANLLDHVRESPRNCRHHRRCPHCASYEIQQPRLTEYNLIDRKGKTHLKKKNSEAIFFKICKYDRKSDARWSRSSGVHSGQGEGCAIDEDVHSDSGGQNGDCDKSIKREENWLESNAFIESEDTKENNTWVQSEIQQRQICEFVENGEHFLEHEDDTIKK</sequence>
<dbReference type="PANTHER" id="PTHR45902:SF4">
    <property type="entry name" value="G-PROTEIN COUPLED RECEPTORS FAMILY 2 PROFILE 2 DOMAIN-CONTAINING PROTEIN"/>
    <property type="match status" value="1"/>
</dbReference>
<keyword evidence="3 5" id="KW-1133">Transmembrane helix</keyword>
<evidence type="ECO:0000313" key="6">
    <source>
        <dbReference type="EMBL" id="GFO38211.1"/>
    </source>
</evidence>
<evidence type="ECO:0000313" key="7">
    <source>
        <dbReference type="Proteomes" id="UP000735302"/>
    </source>
</evidence>
<dbReference type="InterPro" id="IPR000832">
    <property type="entry name" value="GPCR_2_secretin-like"/>
</dbReference>
<dbReference type="Gene3D" id="1.20.1070.10">
    <property type="entry name" value="Rhodopsin 7-helix transmembrane proteins"/>
    <property type="match status" value="1"/>
</dbReference>
<dbReference type="Pfam" id="PF00002">
    <property type="entry name" value="7tm_2"/>
    <property type="match status" value="1"/>
</dbReference>
<organism evidence="6 7">
    <name type="scientific">Plakobranchus ocellatus</name>
    <dbReference type="NCBI Taxonomy" id="259542"/>
    <lineage>
        <taxon>Eukaryota</taxon>
        <taxon>Metazoa</taxon>
        <taxon>Spiralia</taxon>
        <taxon>Lophotrochozoa</taxon>
        <taxon>Mollusca</taxon>
        <taxon>Gastropoda</taxon>
        <taxon>Heterobranchia</taxon>
        <taxon>Euthyneura</taxon>
        <taxon>Panpulmonata</taxon>
        <taxon>Sacoglossa</taxon>
        <taxon>Placobranchoidea</taxon>
        <taxon>Plakobranchidae</taxon>
        <taxon>Plakobranchus</taxon>
    </lineage>
</organism>
<dbReference type="PANTHER" id="PTHR45902">
    <property type="entry name" value="LATROPHILIN RECEPTOR-LIKE PROTEIN A"/>
    <property type="match status" value="1"/>
</dbReference>
<feature type="transmembrane region" description="Helical" evidence="5">
    <location>
        <begin position="144"/>
        <end position="164"/>
    </location>
</feature>
<dbReference type="GO" id="GO:0004930">
    <property type="term" value="F:G protein-coupled receptor activity"/>
    <property type="evidence" value="ECO:0007669"/>
    <property type="project" value="InterPro"/>
</dbReference>
<dbReference type="GO" id="GO:0016020">
    <property type="term" value="C:membrane"/>
    <property type="evidence" value="ECO:0007669"/>
    <property type="project" value="UniProtKB-SubCell"/>
</dbReference>
<evidence type="ECO:0000256" key="2">
    <source>
        <dbReference type="ARBA" id="ARBA00022692"/>
    </source>
</evidence>
<dbReference type="InterPro" id="IPR053231">
    <property type="entry name" value="GPCR_LN-TM7"/>
</dbReference>
<evidence type="ECO:0000256" key="1">
    <source>
        <dbReference type="ARBA" id="ARBA00004141"/>
    </source>
</evidence>
<feature type="transmembrane region" description="Helical" evidence="5">
    <location>
        <begin position="21"/>
        <end position="43"/>
    </location>
</feature>
<keyword evidence="7" id="KW-1185">Reference proteome</keyword>
<evidence type="ECO:0000256" key="3">
    <source>
        <dbReference type="ARBA" id="ARBA00022989"/>
    </source>
</evidence>
<keyword evidence="2 5" id="KW-0812">Transmembrane</keyword>
<protein>
    <submittedName>
        <fullName evidence="6">G-protein coupled receptor mth2</fullName>
    </submittedName>
</protein>
<comment type="subcellular location">
    <subcellularLocation>
        <location evidence="1">Membrane</location>
        <topology evidence="1">Multi-pass membrane protein</topology>
    </subcellularLocation>
</comment>
<dbReference type="Proteomes" id="UP000735302">
    <property type="component" value="Unassembled WGS sequence"/>
</dbReference>
<feature type="transmembrane region" description="Helical" evidence="5">
    <location>
        <begin position="73"/>
        <end position="94"/>
    </location>
</feature>
<evidence type="ECO:0000256" key="4">
    <source>
        <dbReference type="ARBA" id="ARBA00023136"/>
    </source>
</evidence>